<dbReference type="PANTHER" id="PTHR13479:SF40">
    <property type="entry name" value="SMALL RIBOSOMAL SUBUNIT PROTEIN BS18M"/>
    <property type="match status" value="1"/>
</dbReference>
<evidence type="ECO:0000256" key="1">
    <source>
        <dbReference type="ARBA" id="ARBA00005589"/>
    </source>
</evidence>
<dbReference type="AlphaFoldDB" id="A0A170TPU9"/>
<evidence type="ECO:0000256" key="6">
    <source>
        <dbReference type="ARBA" id="ARBA00035266"/>
    </source>
</evidence>
<dbReference type="RefSeq" id="YP_009254441.1">
    <property type="nucleotide sequence ID" value="NC_030220.1"/>
</dbReference>
<evidence type="ECO:0000256" key="5">
    <source>
        <dbReference type="ARBA" id="ARBA00023274"/>
    </source>
</evidence>
<dbReference type="GO" id="GO:0005763">
    <property type="term" value="C:mitochondrial small ribosomal subunit"/>
    <property type="evidence" value="ECO:0007669"/>
    <property type="project" value="TreeGrafter"/>
</dbReference>
<dbReference type="Gene3D" id="4.10.640.10">
    <property type="entry name" value="Ribosomal protein S18"/>
    <property type="match status" value="1"/>
</dbReference>
<evidence type="ECO:0000256" key="8">
    <source>
        <dbReference type="RuleBase" id="RU003910"/>
    </source>
</evidence>
<evidence type="ECO:0000256" key="4">
    <source>
        <dbReference type="ARBA" id="ARBA00022980"/>
    </source>
</evidence>
<dbReference type="GO" id="GO:0009507">
    <property type="term" value="C:chloroplast"/>
    <property type="evidence" value="ECO:0007669"/>
    <property type="project" value="UniProtKB-SubCell"/>
</dbReference>
<dbReference type="HAMAP" id="MF_00270">
    <property type="entry name" value="Ribosomal_bS18"/>
    <property type="match status" value="1"/>
</dbReference>
<dbReference type="FunFam" id="4.10.640.10:FF:000002">
    <property type="entry name" value="30S ribosomal protein S18, chloroplastic"/>
    <property type="match status" value="1"/>
</dbReference>
<evidence type="ECO:0000256" key="3">
    <source>
        <dbReference type="ARBA" id="ARBA00022884"/>
    </source>
</evidence>
<sequence>MNFLNLPQNQVESKTYFSVQKKFDYKNISLLQNYITEQGKILPRRMNNLTSKQQRDLTHAIKQARILALLPFLNQEN</sequence>
<comment type="subunit">
    <text evidence="7">Part of the 30S ribosomal subunit.</text>
</comment>
<evidence type="ECO:0000256" key="2">
    <source>
        <dbReference type="ARBA" id="ARBA00022730"/>
    </source>
</evidence>
<keyword evidence="9" id="KW-0150">Chloroplast</keyword>
<dbReference type="PANTHER" id="PTHR13479">
    <property type="entry name" value="30S RIBOSOMAL PROTEIN S18"/>
    <property type="match status" value="1"/>
</dbReference>
<proteinExistence type="inferred from homology"/>
<dbReference type="EMBL" id="LT174527">
    <property type="protein sequence ID" value="CZF96694.1"/>
    <property type="molecule type" value="Genomic_DNA"/>
</dbReference>
<name>A0A170TPU9_9VIRI</name>
<keyword evidence="3 7" id="KW-0694">RNA-binding</keyword>
<evidence type="ECO:0000256" key="7">
    <source>
        <dbReference type="HAMAP-Rule" id="MF_00270"/>
    </source>
</evidence>
<comment type="subcellular location">
    <subcellularLocation>
        <location evidence="7">Plastid</location>
        <location evidence="7">Chloroplast</location>
    </subcellularLocation>
</comment>
<accession>A0A170TPU9</accession>
<geneLocation type="chloroplast" evidence="9"/>
<dbReference type="GO" id="GO:0006412">
    <property type="term" value="P:translation"/>
    <property type="evidence" value="ECO:0007669"/>
    <property type="project" value="UniProtKB-UniRule"/>
</dbReference>
<keyword evidence="2 7" id="KW-0699">rRNA-binding</keyword>
<keyword evidence="5 7" id="KW-0687">Ribonucleoprotein</keyword>
<dbReference type="GO" id="GO:0003735">
    <property type="term" value="F:structural constituent of ribosome"/>
    <property type="evidence" value="ECO:0007669"/>
    <property type="project" value="InterPro"/>
</dbReference>
<dbReference type="Pfam" id="PF01084">
    <property type="entry name" value="Ribosomal_S18"/>
    <property type="match status" value="1"/>
</dbReference>
<dbReference type="GeneID" id="27911573"/>
<organism evidence="9">
    <name type="scientific">Verdigellas peltata</name>
    <dbReference type="NCBI Taxonomy" id="542676"/>
    <lineage>
        <taxon>Eukaryota</taxon>
        <taxon>Viridiplantae</taxon>
        <taxon>Prasinodermophyta</taxon>
        <taxon>Palmophyllophyceae</taxon>
        <taxon>Palmophyllales</taxon>
        <taxon>Palmophyllaceae</taxon>
        <taxon>Verdigellas</taxon>
    </lineage>
</organism>
<evidence type="ECO:0000313" key="9">
    <source>
        <dbReference type="EMBL" id="CZF96694.1"/>
    </source>
</evidence>
<comment type="similarity">
    <text evidence="1 7 8">Belongs to the bacterial ribosomal protein bS18 family.</text>
</comment>
<dbReference type="PRINTS" id="PR00974">
    <property type="entry name" value="RIBOSOMALS18"/>
</dbReference>
<keyword evidence="4 7" id="KW-0689">Ribosomal protein</keyword>
<dbReference type="GO" id="GO:0070181">
    <property type="term" value="F:small ribosomal subunit rRNA binding"/>
    <property type="evidence" value="ECO:0007669"/>
    <property type="project" value="TreeGrafter"/>
</dbReference>
<dbReference type="InterPro" id="IPR001648">
    <property type="entry name" value="Ribosomal_bS18"/>
</dbReference>
<keyword evidence="9" id="KW-0934">Plastid</keyword>
<dbReference type="InterPro" id="IPR036870">
    <property type="entry name" value="Ribosomal_bS18_sf"/>
</dbReference>
<protein>
    <recommendedName>
        <fullName evidence="6 7">Small ribosomal subunit protein bS18c</fullName>
    </recommendedName>
</protein>
<dbReference type="NCBIfam" id="TIGR00165">
    <property type="entry name" value="S18"/>
    <property type="match status" value="1"/>
</dbReference>
<reference evidence="9" key="1">
    <citation type="journal article" date="2016" name="Sci. Rep.">
        <title>Chloroplast phylogenomics reveal the deepest branching clade of the Chlorophyta, Palmophyllophyceae class. nov.</title>
        <authorList>
            <person name="Leliaert F."/>
            <person name="Tronholm A."/>
            <person name="Lemieux C."/>
            <person name="Turmel M."/>
            <person name="DePriest M.S."/>
            <person name="Bhattacharya D."/>
            <person name="Karol K.G."/>
            <person name="Fredericq S."/>
            <person name="Zechman F.W."/>
            <person name="Lopez-Bautista J."/>
        </authorList>
    </citation>
    <scope>NUCLEOTIDE SEQUENCE</scope>
</reference>
<gene>
    <name evidence="7 9" type="primary">rps18</name>
</gene>
<dbReference type="SUPFAM" id="SSF46911">
    <property type="entry name" value="Ribosomal protein S18"/>
    <property type="match status" value="1"/>
</dbReference>